<keyword evidence="1" id="KW-0472">Membrane</keyword>
<evidence type="ECO:0008006" key="4">
    <source>
        <dbReference type="Google" id="ProtNLM"/>
    </source>
</evidence>
<evidence type="ECO:0000313" key="2">
    <source>
        <dbReference type="EMBL" id="TCK27355.1"/>
    </source>
</evidence>
<dbReference type="AlphaFoldDB" id="A0A4R1I1D1"/>
<reference evidence="2 3" key="1">
    <citation type="submission" date="2019-03" db="EMBL/GenBank/DDBJ databases">
        <title>Sequencing the genomes of 1000 actinobacteria strains.</title>
        <authorList>
            <person name="Klenk H.-P."/>
        </authorList>
    </citation>
    <scope>NUCLEOTIDE SEQUENCE [LARGE SCALE GENOMIC DNA]</scope>
    <source>
        <strain evidence="2 3">DSM 44969</strain>
    </source>
</reference>
<feature type="transmembrane region" description="Helical" evidence="1">
    <location>
        <begin position="34"/>
        <end position="51"/>
    </location>
</feature>
<gene>
    <name evidence="2" type="ORF">EV378_3226</name>
</gene>
<dbReference type="Proteomes" id="UP000295560">
    <property type="component" value="Unassembled WGS sequence"/>
</dbReference>
<feature type="transmembrane region" description="Helical" evidence="1">
    <location>
        <begin position="129"/>
        <end position="150"/>
    </location>
</feature>
<sequence length="620" mass="65792">MLGVTGERRRPRHARETVEATTAALPVVRPRRRWVPPLLLALAYLLFSLALQHRALGSPSTVLIGRVTADADMFSWWLNWVPWSVLHGENPLVTDYMHYPYGLNALWNTSVPLLGVLLSPVTLTAGAVVAYNVGVVLGPVASGVALVFALRPYVRGWVARGIGGALYAFAPFHMAHAVAGHLNLTWSLLPPVLLLLAHHLFGGWQPAEHAEPAGRVKRAAPVRRPWLLGAVTGLVLVAQLVLYTQMLAIGVVFLVMTAVVLALRFPRRVRPALPGLARAAAACVGVFAVVGAYPLYLILAGPVRPRGSIRNIDATGADLANLLVPTRMTAIRPAPDGLADELAGHVGEQGGYVGIAMLALVVVAVLVVRSTVLRVVATVGALAWFCSLGTGVTFLGAAAGITLPWTVMRHVPLLSEIEPVRIQVVVGMCVAVVVAMWIDHLPTVAPSGAARIGAVALTGFALLSWIPADAQEVQPAPVPALFAAPGTAFSPDDVLELYPRTTAAWDDGAQGLRWQVASGMAFRTPGGYYIASDPEDDVVIESAWNRYQIGAQWVADGKNQPSDRYTAAAAGDLRAVGVTVVAVVPQDPATDPAVLDWSRRVTGDPGRFDGGVWLFRLGPG</sequence>
<feature type="transmembrane region" description="Helical" evidence="1">
    <location>
        <begin position="157"/>
        <end position="178"/>
    </location>
</feature>
<dbReference type="EMBL" id="SMFZ01000001">
    <property type="protein sequence ID" value="TCK27355.1"/>
    <property type="molecule type" value="Genomic_DNA"/>
</dbReference>
<dbReference type="RefSeq" id="WP_132425982.1">
    <property type="nucleotide sequence ID" value="NZ_SMFZ01000001.1"/>
</dbReference>
<keyword evidence="1" id="KW-0812">Transmembrane</keyword>
<proteinExistence type="predicted"/>
<evidence type="ECO:0000256" key="1">
    <source>
        <dbReference type="SAM" id="Phobius"/>
    </source>
</evidence>
<evidence type="ECO:0000313" key="3">
    <source>
        <dbReference type="Proteomes" id="UP000295560"/>
    </source>
</evidence>
<feature type="transmembrane region" description="Helical" evidence="1">
    <location>
        <begin position="248"/>
        <end position="265"/>
    </location>
</feature>
<keyword evidence="1" id="KW-1133">Transmembrane helix</keyword>
<dbReference type="OrthoDB" id="2369748at2"/>
<accession>A0A4R1I1D1</accession>
<keyword evidence="3" id="KW-1185">Reference proteome</keyword>
<feature type="transmembrane region" description="Helical" evidence="1">
    <location>
        <begin position="277"/>
        <end position="299"/>
    </location>
</feature>
<feature type="transmembrane region" description="Helical" evidence="1">
    <location>
        <begin position="375"/>
        <end position="400"/>
    </location>
</feature>
<feature type="transmembrane region" description="Helical" evidence="1">
    <location>
        <begin position="350"/>
        <end position="368"/>
    </location>
</feature>
<comment type="caution">
    <text evidence="2">The sequence shown here is derived from an EMBL/GenBank/DDBJ whole genome shotgun (WGS) entry which is preliminary data.</text>
</comment>
<name>A0A4R1I1D1_PSEEN</name>
<protein>
    <recommendedName>
        <fullName evidence="4">4-amino-4-deoxy-L-arabinose transferase-like glycosyltransferase</fullName>
    </recommendedName>
</protein>
<organism evidence="2 3">
    <name type="scientific">Pseudonocardia endophytica</name>
    <dbReference type="NCBI Taxonomy" id="401976"/>
    <lineage>
        <taxon>Bacteria</taxon>
        <taxon>Bacillati</taxon>
        <taxon>Actinomycetota</taxon>
        <taxon>Actinomycetes</taxon>
        <taxon>Pseudonocardiales</taxon>
        <taxon>Pseudonocardiaceae</taxon>
        <taxon>Pseudonocardia</taxon>
    </lineage>
</organism>